<feature type="transmembrane region" description="Helical" evidence="6">
    <location>
        <begin position="205"/>
        <end position="227"/>
    </location>
</feature>
<feature type="transmembrane region" description="Helical" evidence="6">
    <location>
        <begin position="503"/>
        <end position="521"/>
    </location>
</feature>
<dbReference type="InterPro" id="IPR020846">
    <property type="entry name" value="MFS_dom"/>
</dbReference>
<dbReference type="GO" id="GO:0016020">
    <property type="term" value="C:membrane"/>
    <property type="evidence" value="ECO:0007669"/>
    <property type="project" value="UniProtKB-SubCell"/>
</dbReference>
<dbReference type="Gene3D" id="1.20.1250.20">
    <property type="entry name" value="MFS general substrate transporter like domains"/>
    <property type="match status" value="1"/>
</dbReference>
<evidence type="ECO:0000259" key="7">
    <source>
        <dbReference type="PROSITE" id="PS50850"/>
    </source>
</evidence>
<keyword evidence="3 6" id="KW-0812">Transmembrane</keyword>
<feature type="transmembrane region" description="Helical" evidence="6">
    <location>
        <begin position="91"/>
        <end position="109"/>
    </location>
</feature>
<keyword evidence="9" id="KW-1185">Reference proteome</keyword>
<protein>
    <recommendedName>
        <fullName evidence="7">Major facilitator superfamily (MFS) profile domain-containing protein</fullName>
    </recommendedName>
</protein>
<evidence type="ECO:0000313" key="9">
    <source>
        <dbReference type="Proteomes" id="UP000283895"/>
    </source>
</evidence>
<name>A0A423VEQ0_9PEZI</name>
<dbReference type="PROSITE" id="PS50850">
    <property type="entry name" value="MFS"/>
    <property type="match status" value="1"/>
</dbReference>
<evidence type="ECO:0000256" key="4">
    <source>
        <dbReference type="ARBA" id="ARBA00022989"/>
    </source>
</evidence>
<sequence>MRETTGPPVRWLDLPNKTQLIILALCRLSEPLSNVCILPYIFYLVRSVLPDPTRDEISLYSGLLVASFPLAQFAVSLPWGYFSDRQGRKPSILTGLFISVVANAAFGFGKSIGWLFFWRALAGIANGNVGIMRTTTAEIVKERRFQTKAFLLLPLVFNSGMVVSLALGGILAEPVANLPGLFGGDGVLNWGGEENGVRWMAEYPFALPALMDAVVLGLVLVLAVFGLRETLAGKESAQGWGMIIRQKAIQLVRSMGVFRQNEADYKLLDDVEDLGQPGEDIQLCETKPPVVSSAAAPAVVRPGPVLPFRQIWTRRTLAAMVSFGLLPLHNSAFMHVFPVFLSTPHDPSPSSAFPAFHFTGGLGLHSRSIGLWLGFFGICGILFQLFLFPRWQARIGTLGIFKVSLLIFPVVYAFAPFLSVIPEHTTWSWIALAAVVWGQIMARTMAIPSTVILLTEAAPSKSVLGTVHGAGNMLASLARAVGPAVGGWVYACGVREGIVGAVWWFYLVVAALTALGWCFGVQTEKRSDEEGVYFRSRP</sequence>
<evidence type="ECO:0000256" key="5">
    <source>
        <dbReference type="ARBA" id="ARBA00023136"/>
    </source>
</evidence>
<feature type="transmembrane region" description="Helical" evidence="6">
    <location>
        <begin position="149"/>
        <end position="172"/>
    </location>
</feature>
<evidence type="ECO:0000256" key="1">
    <source>
        <dbReference type="ARBA" id="ARBA00004141"/>
    </source>
</evidence>
<keyword evidence="2" id="KW-0813">Transport</keyword>
<feature type="transmembrane region" description="Helical" evidence="6">
    <location>
        <begin position="400"/>
        <end position="421"/>
    </location>
</feature>
<organism evidence="8 9">
    <name type="scientific">Cytospora schulzeri</name>
    <dbReference type="NCBI Taxonomy" id="448051"/>
    <lineage>
        <taxon>Eukaryota</taxon>
        <taxon>Fungi</taxon>
        <taxon>Dikarya</taxon>
        <taxon>Ascomycota</taxon>
        <taxon>Pezizomycotina</taxon>
        <taxon>Sordariomycetes</taxon>
        <taxon>Sordariomycetidae</taxon>
        <taxon>Diaporthales</taxon>
        <taxon>Cytosporaceae</taxon>
        <taxon>Cytospora</taxon>
    </lineage>
</organism>
<feature type="transmembrane region" description="Helical" evidence="6">
    <location>
        <begin position="57"/>
        <end position="79"/>
    </location>
</feature>
<keyword evidence="5 6" id="KW-0472">Membrane</keyword>
<dbReference type="InterPro" id="IPR011701">
    <property type="entry name" value="MFS"/>
</dbReference>
<dbReference type="AlphaFoldDB" id="A0A423VEQ0"/>
<dbReference type="OrthoDB" id="10262656at2759"/>
<dbReference type="InterPro" id="IPR036259">
    <property type="entry name" value="MFS_trans_sf"/>
</dbReference>
<dbReference type="Proteomes" id="UP000283895">
    <property type="component" value="Unassembled WGS sequence"/>
</dbReference>
<evidence type="ECO:0000256" key="2">
    <source>
        <dbReference type="ARBA" id="ARBA00022448"/>
    </source>
</evidence>
<dbReference type="Pfam" id="PF07690">
    <property type="entry name" value="MFS_1"/>
    <property type="match status" value="1"/>
</dbReference>
<evidence type="ECO:0000256" key="6">
    <source>
        <dbReference type="SAM" id="Phobius"/>
    </source>
</evidence>
<evidence type="ECO:0000256" key="3">
    <source>
        <dbReference type="ARBA" id="ARBA00022692"/>
    </source>
</evidence>
<proteinExistence type="predicted"/>
<feature type="transmembrane region" description="Helical" evidence="6">
    <location>
        <begin position="317"/>
        <end position="341"/>
    </location>
</feature>
<dbReference type="GO" id="GO:0022857">
    <property type="term" value="F:transmembrane transporter activity"/>
    <property type="evidence" value="ECO:0007669"/>
    <property type="project" value="InterPro"/>
</dbReference>
<feature type="transmembrane region" description="Helical" evidence="6">
    <location>
        <begin position="474"/>
        <end position="491"/>
    </location>
</feature>
<dbReference type="SUPFAM" id="SSF103473">
    <property type="entry name" value="MFS general substrate transporter"/>
    <property type="match status" value="1"/>
</dbReference>
<feature type="transmembrane region" description="Helical" evidence="6">
    <location>
        <begin position="369"/>
        <end position="388"/>
    </location>
</feature>
<dbReference type="PANTHER" id="PTHR23504">
    <property type="entry name" value="MAJOR FACILITATOR SUPERFAMILY DOMAIN-CONTAINING PROTEIN 10"/>
    <property type="match status" value="1"/>
</dbReference>
<dbReference type="PANTHER" id="PTHR23504:SF6">
    <property type="entry name" value="MULTIDRUG TRANSPORTER, PUTATIVE (AFU_ORTHOLOGUE AFUA_4G08740)-RELATED"/>
    <property type="match status" value="1"/>
</dbReference>
<keyword evidence="4 6" id="KW-1133">Transmembrane helix</keyword>
<gene>
    <name evidence="8" type="ORF">VMCG_10199</name>
</gene>
<reference evidence="8 9" key="1">
    <citation type="submission" date="2015-09" db="EMBL/GenBank/DDBJ databases">
        <title>Host preference determinants of Valsa canker pathogens revealed by comparative genomics.</title>
        <authorList>
            <person name="Yin Z."/>
            <person name="Huang L."/>
        </authorList>
    </citation>
    <scope>NUCLEOTIDE SEQUENCE [LARGE SCALE GENOMIC DNA]</scope>
    <source>
        <strain evidence="8 9">03-1</strain>
    </source>
</reference>
<comment type="caution">
    <text evidence="8">The sequence shown here is derived from an EMBL/GenBank/DDBJ whole genome shotgun (WGS) entry which is preliminary data.</text>
</comment>
<feature type="transmembrane region" description="Helical" evidence="6">
    <location>
        <begin position="427"/>
        <end position="454"/>
    </location>
</feature>
<feature type="domain" description="Major facilitator superfamily (MFS) profile" evidence="7">
    <location>
        <begin position="19"/>
        <end position="528"/>
    </location>
</feature>
<accession>A0A423VEQ0</accession>
<evidence type="ECO:0000313" key="8">
    <source>
        <dbReference type="EMBL" id="ROV89454.1"/>
    </source>
</evidence>
<dbReference type="EMBL" id="LKEA01000070">
    <property type="protein sequence ID" value="ROV89454.1"/>
    <property type="molecule type" value="Genomic_DNA"/>
</dbReference>
<comment type="subcellular location">
    <subcellularLocation>
        <location evidence="1">Membrane</location>
        <topology evidence="1">Multi-pass membrane protein</topology>
    </subcellularLocation>
</comment>